<proteinExistence type="inferred from homology"/>
<feature type="transmembrane region" description="Helical" evidence="8">
    <location>
        <begin position="327"/>
        <end position="347"/>
    </location>
</feature>
<protein>
    <submittedName>
        <fullName evidence="10">Sugar transferase</fullName>
    </submittedName>
</protein>
<evidence type="ECO:0000313" key="11">
    <source>
        <dbReference type="Proteomes" id="UP001500190"/>
    </source>
</evidence>
<reference evidence="10 11" key="1">
    <citation type="journal article" date="2019" name="Int. J. Syst. Evol. Microbiol.">
        <title>The Global Catalogue of Microorganisms (GCM) 10K type strain sequencing project: providing services to taxonomists for standard genome sequencing and annotation.</title>
        <authorList>
            <consortium name="The Broad Institute Genomics Platform"/>
            <consortium name="The Broad Institute Genome Sequencing Center for Infectious Disease"/>
            <person name="Wu L."/>
            <person name="Ma J."/>
        </authorList>
    </citation>
    <scope>NUCLEOTIDE SEQUENCE [LARGE SCALE GENOMIC DNA]</scope>
    <source>
        <strain evidence="10 11">JCM 14304</strain>
    </source>
</reference>
<evidence type="ECO:0000256" key="6">
    <source>
        <dbReference type="ARBA" id="ARBA00023136"/>
    </source>
</evidence>
<dbReference type="Pfam" id="PF02397">
    <property type="entry name" value="Bac_transf"/>
    <property type="match status" value="1"/>
</dbReference>
<feature type="transmembrane region" description="Helical" evidence="8">
    <location>
        <begin position="56"/>
        <end position="77"/>
    </location>
</feature>
<dbReference type="Proteomes" id="UP001500190">
    <property type="component" value="Unassembled WGS sequence"/>
</dbReference>
<dbReference type="InterPro" id="IPR017475">
    <property type="entry name" value="EPS_sugar_tfrase"/>
</dbReference>
<gene>
    <name evidence="10" type="ORF">GCM10009742_78540</name>
</gene>
<comment type="caution">
    <text evidence="10">The sequence shown here is derived from an EMBL/GenBank/DDBJ whole genome shotgun (WGS) entry which is preliminary data.</text>
</comment>
<keyword evidence="5 8" id="KW-1133">Transmembrane helix</keyword>
<accession>A0ABN2EU13</accession>
<evidence type="ECO:0000256" key="2">
    <source>
        <dbReference type="ARBA" id="ARBA00006464"/>
    </source>
</evidence>
<keyword evidence="4 8" id="KW-0812">Transmembrane</keyword>
<evidence type="ECO:0000256" key="7">
    <source>
        <dbReference type="SAM" id="MobiDB-lite"/>
    </source>
</evidence>
<keyword evidence="11" id="KW-1185">Reference proteome</keyword>
<evidence type="ECO:0000259" key="9">
    <source>
        <dbReference type="Pfam" id="PF02397"/>
    </source>
</evidence>
<keyword evidence="6 8" id="KW-0472">Membrane</keyword>
<keyword evidence="3 10" id="KW-0808">Transferase</keyword>
<evidence type="ECO:0000256" key="4">
    <source>
        <dbReference type="ARBA" id="ARBA00022692"/>
    </source>
</evidence>
<feature type="transmembrane region" description="Helical" evidence="8">
    <location>
        <begin position="147"/>
        <end position="170"/>
    </location>
</feature>
<evidence type="ECO:0000256" key="1">
    <source>
        <dbReference type="ARBA" id="ARBA00004141"/>
    </source>
</evidence>
<dbReference type="NCBIfam" id="TIGR03025">
    <property type="entry name" value="EPS_sugtrans"/>
    <property type="match status" value="1"/>
</dbReference>
<dbReference type="PANTHER" id="PTHR30576">
    <property type="entry name" value="COLANIC BIOSYNTHESIS UDP-GLUCOSE LIPID CARRIER TRANSFERASE"/>
    <property type="match status" value="1"/>
</dbReference>
<evidence type="ECO:0000256" key="3">
    <source>
        <dbReference type="ARBA" id="ARBA00022679"/>
    </source>
</evidence>
<organism evidence="10 11">
    <name type="scientific">Kribbella karoonensis</name>
    <dbReference type="NCBI Taxonomy" id="324851"/>
    <lineage>
        <taxon>Bacteria</taxon>
        <taxon>Bacillati</taxon>
        <taxon>Actinomycetota</taxon>
        <taxon>Actinomycetes</taxon>
        <taxon>Propionibacteriales</taxon>
        <taxon>Kribbellaceae</taxon>
        <taxon>Kribbella</taxon>
    </lineage>
</organism>
<dbReference type="GO" id="GO:0016740">
    <property type="term" value="F:transferase activity"/>
    <property type="evidence" value="ECO:0007669"/>
    <property type="project" value="UniProtKB-KW"/>
</dbReference>
<comment type="similarity">
    <text evidence="2">Belongs to the bacterial sugar transferase family.</text>
</comment>
<evidence type="ECO:0000256" key="5">
    <source>
        <dbReference type="ARBA" id="ARBA00022989"/>
    </source>
</evidence>
<evidence type="ECO:0000313" key="10">
    <source>
        <dbReference type="EMBL" id="GAA1615247.1"/>
    </source>
</evidence>
<dbReference type="PANTHER" id="PTHR30576:SF10">
    <property type="entry name" value="SLL5057 PROTEIN"/>
    <property type="match status" value="1"/>
</dbReference>
<feature type="region of interest" description="Disordered" evidence="7">
    <location>
        <begin position="1"/>
        <end position="24"/>
    </location>
</feature>
<dbReference type="EMBL" id="BAAAND010000013">
    <property type="protein sequence ID" value="GAA1615247.1"/>
    <property type="molecule type" value="Genomic_DNA"/>
</dbReference>
<comment type="subcellular location">
    <subcellularLocation>
        <location evidence="1">Membrane</location>
        <topology evidence="1">Multi-pass membrane protein</topology>
    </subcellularLocation>
</comment>
<name>A0ABN2EU13_9ACTN</name>
<sequence>MTERLREGTGAAVSGAEAPDAVGSRDGRRPLWVVPHEVPAIVPLSSRSTEPRWVGVYRWAAVGGDLLAAMLGVSIALLTRFGYHVGSSYLVVSSLLPIAWVAVVALSKGYDPRFFGAGPDEFRSLLRAGVGLTAAVAMTSYVTRAEIARGFVVLAIPVLVIAALLLRYALRKDLHRHRVRGRCMHRVLVVGRSGPAATLCEHLESRPTDGFRVVATCRPRGDSSTATDDTPLHPDELTEPDILAAADRYAVEVVAIATDPELAGQSLRRLSWALEQRGVELIVSPGIIEVAGPRISVRPVAGLSLLHLERPSVSGGPHLMKAVFDRVVALGIILLLSPLLIGLALAVKLTSSGPMLFRQQRVGRAGVEFTMLKFRSMYVDAEQRLSDLYALSDGNGVIFKMRNDPRMTPLGRWIRRFSLDELPQLFNVLRGDMSLVGPRPPLAEEVALYAADDSRRMLVKPGMTGLWQVSGRSDLSWDESVRLDLRYVDNWSMTLDLLILWKTVRAVIYGAGAY</sequence>
<dbReference type="InterPro" id="IPR003362">
    <property type="entry name" value="Bact_transf"/>
</dbReference>
<feature type="domain" description="Bacterial sugar transferase" evidence="9">
    <location>
        <begin position="321"/>
        <end position="508"/>
    </location>
</feature>
<feature type="transmembrane region" description="Helical" evidence="8">
    <location>
        <begin position="89"/>
        <end position="110"/>
    </location>
</feature>
<evidence type="ECO:0000256" key="8">
    <source>
        <dbReference type="SAM" id="Phobius"/>
    </source>
</evidence>